<reference evidence="5" key="1">
    <citation type="submission" date="2020-08" db="EMBL/GenBank/DDBJ databases">
        <title>Plant Genome Project.</title>
        <authorList>
            <person name="Zhang R.-G."/>
        </authorList>
    </citation>
    <scope>NUCLEOTIDE SEQUENCE</scope>
    <source>
        <strain evidence="5">WSP0</strain>
        <tissue evidence="5">Leaf</tissue>
    </source>
</reference>
<dbReference type="AlphaFoldDB" id="A0AAV6K9F1"/>
<keyword evidence="3" id="KW-0464">Manganese</keyword>
<keyword evidence="1" id="KW-0328">Glycosyltransferase</keyword>
<dbReference type="Proteomes" id="UP000823749">
    <property type="component" value="Chromosome 5"/>
</dbReference>
<organism evidence="5 6">
    <name type="scientific">Rhododendron griersonianum</name>
    <dbReference type="NCBI Taxonomy" id="479676"/>
    <lineage>
        <taxon>Eukaryota</taxon>
        <taxon>Viridiplantae</taxon>
        <taxon>Streptophyta</taxon>
        <taxon>Embryophyta</taxon>
        <taxon>Tracheophyta</taxon>
        <taxon>Spermatophyta</taxon>
        <taxon>Magnoliopsida</taxon>
        <taxon>eudicotyledons</taxon>
        <taxon>Gunneridae</taxon>
        <taxon>Pentapetalae</taxon>
        <taxon>asterids</taxon>
        <taxon>Ericales</taxon>
        <taxon>Ericaceae</taxon>
        <taxon>Ericoideae</taxon>
        <taxon>Rhodoreae</taxon>
        <taxon>Rhododendron</taxon>
    </lineage>
</organism>
<evidence type="ECO:0000256" key="2">
    <source>
        <dbReference type="ARBA" id="ARBA00022679"/>
    </source>
</evidence>
<accession>A0AAV6K9F1</accession>
<dbReference type="InterPro" id="IPR029044">
    <property type="entry name" value="Nucleotide-diphossugar_trans"/>
</dbReference>
<proteinExistence type="inferred from homology"/>
<keyword evidence="6" id="KW-1185">Reference proteome</keyword>
<comment type="similarity">
    <text evidence="4">Belongs to the glycosyltransferase 8 family.</text>
</comment>
<dbReference type="GO" id="GO:0016757">
    <property type="term" value="F:glycosyltransferase activity"/>
    <property type="evidence" value="ECO:0007669"/>
    <property type="project" value="UniProtKB-KW"/>
</dbReference>
<dbReference type="PANTHER" id="PTHR11183">
    <property type="entry name" value="GLYCOGENIN SUBFAMILY MEMBER"/>
    <property type="match status" value="1"/>
</dbReference>
<gene>
    <name evidence="5" type="ORF">RHGRI_014360</name>
</gene>
<dbReference type="EMBL" id="JACTNZ010000005">
    <property type="protein sequence ID" value="KAG5548957.1"/>
    <property type="molecule type" value="Genomic_DNA"/>
</dbReference>
<evidence type="ECO:0000313" key="6">
    <source>
        <dbReference type="Proteomes" id="UP000823749"/>
    </source>
</evidence>
<keyword evidence="2" id="KW-0808">Transferase</keyword>
<name>A0AAV6K9F1_9ERIC</name>
<evidence type="ECO:0000313" key="5">
    <source>
        <dbReference type="EMBL" id="KAG5548957.1"/>
    </source>
</evidence>
<evidence type="ECO:0000256" key="3">
    <source>
        <dbReference type="ARBA" id="ARBA00023211"/>
    </source>
</evidence>
<sequence>MAPDMIIGATNATGTLAKAASLSSRAYVTFLAGNGDYVKGVVGLAKGLRKAKTAYTLVVAVLPDVPEEHRRMLVAQGLQFVEYHKIDDILGRRHPEKTWSHTPQYKIGYCQQCPDKVHWPTELGPRPALYFNAGMFVYEPSLSVYDDLLTTLKTRLPPLLPPLPSRDIYVPIPPIYNLVLAMMWRHPENIELDKVKVVHYCAAGSKPWRYTGKEEHMDWEDIKMLVKKWRDIYNNESLDYNAAIDGETDIFVAVLLEAGVAQFVTAPSAA</sequence>
<dbReference type="EC" id="2.4.1.-" evidence="4"/>
<dbReference type="SUPFAM" id="SSF53448">
    <property type="entry name" value="Nucleotide-diphospho-sugar transferases"/>
    <property type="match status" value="1"/>
</dbReference>
<dbReference type="Pfam" id="PF01501">
    <property type="entry name" value="Glyco_transf_8"/>
    <property type="match status" value="1"/>
</dbReference>
<dbReference type="InterPro" id="IPR050587">
    <property type="entry name" value="GNT1/Glycosyltrans_8"/>
</dbReference>
<protein>
    <recommendedName>
        <fullName evidence="4">Hexosyltransferase</fullName>
        <ecNumber evidence="4">2.4.1.-</ecNumber>
    </recommendedName>
</protein>
<evidence type="ECO:0000256" key="1">
    <source>
        <dbReference type="ARBA" id="ARBA00022676"/>
    </source>
</evidence>
<comment type="caution">
    <text evidence="5">The sequence shown here is derived from an EMBL/GenBank/DDBJ whole genome shotgun (WGS) entry which is preliminary data.</text>
</comment>
<evidence type="ECO:0000256" key="4">
    <source>
        <dbReference type="RuleBase" id="RU362027"/>
    </source>
</evidence>
<dbReference type="Gene3D" id="3.90.550.10">
    <property type="entry name" value="Spore Coat Polysaccharide Biosynthesis Protein SpsA, Chain A"/>
    <property type="match status" value="1"/>
</dbReference>
<dbReference type="InterPro" id="IPR002495">
    <property type="entry name" value="Glyco_trans_8"/>
</dbReference>